<dbReference type="RefSeq" id="WP_307336247.1">
    <property type="nucleotide sequence ID" value="NZ_JAUSUQ010000003.1"/>
</dbReference>
<proteinExistence type="predicted"/>
<keyword evidence="1" id="KW-0175">Coiled coil</keyword>
<evidence type="ECO:0000313" key="3">
    <source>
        <dbReference type="EMBL" id="MDQ0338227.1"/>
    </source>
</evidence>
<dbReference type="Pfam" id="PF00467">
    <property type="entry name" value="KOW"/>
    <property type="match status" value="1"/>
</dbReference>
<feature type="coiled-coil region" evidence="1">
    <location>
        <begin position="2"/>
        <end position="36"/>
    </location>
</feature>
<evidence type="ECO:0000256" key="1">
    <source>
        <dbReference type="SAM" id="Coils"/>
    </source>
</evidence>
<comment type="caution">
    <text evidence="3">The sequence shown here is derived from an EMBL/GenBank/DDBJ whole genome shotgun (WGS) entry which is preliminary data.</text>
</comment>
<keyword evidence="4" id="KW-1185">Reference proteome</keyword>
<feature type="domain" description="KOW" evidence="2">
    <location>
        <begin position="122"/>
        <end position="142"/>
    </location>
</feature>
<dbReference type="EMBL" id="JAUSUQ010000003">
    <property type="protein sequence ID" value="MDQ0338227.1"/>
    <property type="molecule type" value="Genomic_DNA"/>
</dbReference>
<reference evidence="3 4" key="1">
    <citation type="submission" date="2023-07" db="EMBL/GenBank/DDBJ databases">
        <title>Genomic Encyclopedia of Type Strains, Phase IV (KMG-IV): sequencing the most valuable type-strain genomes for metagenomic binning, comparative biology and taxonomic classification.</title>
        <authorList>
            <person name="Goeker M."/>
        </authorList>
    </citation>
    <scope>NUCLEOTIDE SEQUENCE [LARGE SCALE GENOMIC DNA]</scope>
    <source>
        <strain evidence="3 4">DSM 17740</strain>
    </source>
</reference>
<evidence type="ECO:0000313" key="4">
    <source>
        <dbReference type="Proteomes" id="UP001232445"/>
    </source>
</evidence>
<name>A0ABU0CP88_9BACI</name>
<accession>A0ABU0CP88</accession>
<gene>
    <name evidence="3" type="ORF">J2S00_001011</name>
</gene>
<dbReference type="InterPro" id="IPR005824">
    <property type="entry name" value="KOW"/>
</dbReference>
<organism evidence="3 4">
    <name type="scientific">Caldalkalibacillus uzonensis</name>
    <dbReference type="NCBI Taxonomy" id="353224"/>
    <lineage>
        <taxon>Bacteria</taxon>
        <taxon>Bacillati</taxon>
        <taxon>Bacillota</taxon>
        <taxon>Bacilli</taxon>
        <taxon>Bacillales</taxon>
        <taxon>Bacillaceae</taxon>
        <taxon>Caldalkalibacillus</taxon>
    </lineage>
</organism>
<dbReference type="Proteomes" id="UP001232445">
    <property type="component" value="Unassembled WGS sequence"/>
</dbReference>
<protein>
    <recommendedName>
        <fullName evidence="2">KOW domain-containing protein</fullName>
    </recommendedName>
</protein>
<sequence>MKRELEERIAKIKLRIEKDQQLLKELEAQYSEVLKQEKERQQYLASSDIINIIKKHTGKESNMATIKRWADQGYLGDIVDERKRFWALKSKQGKKRFLYPKKNVYQFLYKKGFIQPVFNVIDRVKVMSGNYKGEIGVVVKSDLVDDVFCYTIQLEKDFSIVQNIPEQELVQVE</sequence>
<evidence type="ECO:0000259" key="2">
    <source>
        <dbReference type="Pfam" id="PF00467"/>
    </source>
</evidence>